<gene>
    <name evidence="2" type="ORF">CEXT_559671</name>
</gene>
<protein>
    <submittedName>
        <fullName evidence="2">Uncharacterized protein</fullName>
    </submittedName>
</protein>
<proteinExistence type="predicted"/>
<sequence>MAQFVIEIFAPIGRLLYCRKNQKECCTVGKTMGRVLYCRKKYCSVSILEKQQLETPSRTTYILSNNTNKKKKEKKERKKNKVRPSRQIGGGVGGGGGAKILEKGVAQFVIETFAPLSTMIINPAFSGRTVFGHCACAEVGCKPRPFLPQESLAHLFVIFSPLLLIFPGDAR</sequence>
<reference evidence="2 3" key="1">
    <citation type="submission" date="2021-06" db="EMBL/GenBank/DDBJ databases">
        <title>Caerostris extrusa draft genome.</title>
        <authorList>
            <person name="Kono N."/>
            <person name="Arakawa K."/>
        </authorList>
    </citation>
    <scope>NUCLEOTIDE SEQUENCE [LARGE SCALE GENOMIC DNA]</scope>
</reference>
<evidence type="ECO:0000313" key="2">
    <source>
        <dbReference type="EMBL" id="GIY04508.1"/>
    </source>
</evidence>
<feature type="region of interest" description="Disordered" evidence="1">
    <location>
        <begin position="59"/>
        <end position="94"/>
    </location>
</feature>
<accession>A0AAV4Q3K2</accession>
<dbReference type="EMBL" id="BPLR01005716">
    <property type="protein sequence ID" value="GIY04508.1"/>
    <property type="molecule type" value="Genomic_DNA"/>
</dbReference>
<dbReference type="AlphaFoldDB" id="A0AAV4Q3K2"/>
<feature type="compositionally biased region" description="Basic residues" evidence="1">
    <location>
        <begin position="68"/>
        <end position="84"/>
    </location>
</feature>
<dbReference type="Proteomes" id="UP001054945">
    <property type="component" value="Unassembled WGS sequence"/>
</dbReference>
<organism evidence="2 3">
    <name type="scientific">Caerostris extrusa</name>
    <name type="common">Bark spider</name>
    <name type="synonym">Caerostris bankana</name>
    <dbReference type="NCBI Taxonomy" id="172846"/>
    <lineage>
        <taxon>Eukaryota</taxon>
        <taxon>Metazoa</taxon>
        <taxon>Ecdysozoa</taxon>
        <taxon>Arthropoda</taxon>
        <taxon>Chelicerata</taxon>
        <taxon>Arachnida</taxon>
        <taxon>Araneae</taxon>
        <taxon>Araneomorphae</taxon>
        <taxon>Entelegynae</taxon>
        <taxon>Araneoidea</taxon>
        <taxon>Araneidae</taxon>
        <taxon>Caerostris</taxon>
    </lineage>
</organism>
<name>A0AAV4Q3K2_CAEEX</name>
<comment type="caution">
    <text evidence="2">The sequence shown here is derived from an EMBL/GenBank/DDBJ whole genome shotgun (WGS) entry which is preliminary data.</text>
</comment>
<evidence type="ECO:0000313" key="3">
    <source>
        <dbReference type="Proteomes" id="UP001054945"/>
    </source>
</evidence>
<keyword evidence="3" id="KW-1185">Reference proteome</keyword>
<evidence type="ECO:0000256" key="1">
    <source>
        <dbReference type="SAM" id="MobiDB-lite"/>
    </source>
</evidence>